<proteinExistence type="predicted"/>
<protein>
    <submittedName>
        <fullName evidence="1">Uncharacterized protein</fullName>
    </submittedName>
</protein>
<keyword evidence="2" id="KW-1185">Reference proteome</keyword>
<dbReference type="KEGG" id="raj:RA11412_1049"/>
<evidence type="ECO:0000313" key="1">
    <source>
        <dbReference type="EMBL" id="BAV87348.1"/>
    </source>
</evidence>
<dbReference type="AlphaFoldDB" id="A0A2Z5QY12"/>
<evidence type="ECO:0000313" key="2">
    <source>
        <dbReference type="Proteomes" id="UP000250241"/>
    </source>
</evidence>
<name>A0A2Z5QY12_9MICC</name>
<sequence>MEPVAFDDIPLEIFLQDIMDLTRLFPEDFPAEFAKMAARIGVEKQHLFITDFIEDTRDHVVGHYLGYVFDALNRRMYQYEIRGGNKLYLKEVPVEDLTVRDTDSVKVLDLL</sequence>
<dbReference type="GeneID" id="93861390"/>
<organism evidence="1 2">
    <name type="scientific">Rothia aeria</name>
    <dbReference type="NCBI Taxonomy" id="172042"/>
    <lineage>
        <taxon>Bacteria</taxon>
        <taxon>Bacillati</taxon>
        <taxon>Actinomycetota</taxon>
        <taxon>Actinomycetes</taxon>
        <taxon>Micrococcales</taxon>
        <taxon>Micrococcaceae</taxon>
        <taxon>Rothia</taxon>
    </lineage>
</organism>
<dbReference type="EMBL" id="AP017895">
    <property type="protein sequence ID" value="BAV87348.1"/>
    <property type="molecule type" value="Genomic_DNA"/>
</dbReference>
<dbReference type="Proteomes" id="UP000250241">
    <property type="component" value="Chromosome"/>
</dbReference>
<reference evidence="1 2" key="1">
    <citation type="submission" date="2016-10" db="EMBL/GenBank/DDBJ databases">
        <title>Genome sequence of Rothia aeria strain JCM11412.</title>
        <authorList>
            <person name="Nambu T."/>
        </authorList>
    </citation>
    <scope>NUCLEOTIDE SEQUENCE [LARGE SCALE GENOMIC DNA]</scope>
    <source>
        <strain evidence="1 2">JCM 11412</strain>
    </source>
</reference>
<gene>
    <name evidence="1" type="ORF">RA11412_1049</name>
</gene>
<accession>A0A2Z5QY12</accession>
<dbReference type="RefSeq" id="WP_128087523.1">
    <property type="nucleotide sequence ID" value="NZ_CBDEQU010000031.1"/>
</dbReference>